<accession>A0AAQ3ST19</accession>
<sequence length="716" mass="81944">MNRVTAALGPNWLTSDPAAEALGTEDNRRQMQHSSLKHGEWSATTLGLCEILSVSSHNTHLSNGYKNVMKKFTERTGLVYKRKQFKNKWEKLRSDYGIWKQLEIQGASRFKNRGLQNEERLQIIFEDLRNTGEDHWNASSGVPPTNTNNLSERSPINVGEEDEDDINDDSEPEEVIPTNVTGKRGRVLGNPKAKKAKTSTGQWFQEQMGRIVDMNERTTASCESIARKEDRKNGCSIEHVMALVKACGATSGTNEHFTASLILTKTSEREMFMTLDTPEERFDWLRKKHEWMTRHNVPKFDSSDSDDDGSSSDDEEWTRNSIELIRSVQNNLFCTALIAARYYFTYLDKNEARTSRQSGYAWLMETLDTPGGSHKMFRMDTSLFYSLHDLLVSSYGLKSSLHMNSTESLAIFLVTCGHGLSNSALQHIFKHSGETISRKFDEVLNCIVAMCEQYIRPIDPNFSDTHPRILSDRRMMPFFKDCIGALDGTHITTIPPSHDFIRYIGRSGKPSQNVLAVVDFDLRFTYASIGQPGSMHDTSVLFHALNIDSNKFPHPPQGKYYNVDAGYPNRPGYLAPYKGQRYHVPDWRKGPATTGEQELFNHLHSSIRNVVERTFGVWKMKWRILLKMPSYPMDKQKMIVAATMCLHNYIRENHQQDKDFQKCDRNIDYVPTIPSRYGRNLSSQNSSDTSTSHANDRTMDKFRDDIAREIFLSRRS</sequence>
<dbReference type="EMBL" id="CP144746">
    <property type="protein sequence ID" value="WVZ59522.1"/>
    <property type="molecule type" value="Genomic_DNA"/>
</dbReference>
<dbReference type="Proteomes" id="UP001341281">
    <property type="component" value="Chromosome 02"/>
</dbReference>
<feature type="domain" description="Myb/SANT-like" evidence="4">
    <location>
        <begin position="58"/>
        <end position="105"/>
    </location>
</feature>
<evidence type="ECO:0000259" key="6">
    <source>
        <dbReference type="Pfam" id="PF26138"/>
    </source>
</evidence>
<dbReference type="Pfam" id="PF26138">
    <property type="entry name" value="DUF8040"/>
    <property type="match status" value="1"/>
</dbReference>
<proteinExistence type="predicted"/>
<keyword evidence="8" id="KW-1185">Reference proteome</keyword>
<evidence type="ECO:0000313" key="7">
    <source>
        <dbReference type="EMBL" id="WVZ59522.1"/>
    </source>
</evidence>
<dbReference type="Pfam" id="PF13359">
    <property type="entry name" value="DDE_Tnp_4"/>
    <property type="match status" value="1"/>
</dbReference>
<dbReference type="GO" id="GO:0046872">
    <property type="term" value="F:metal ion binding"/>
    <property type="evidence" value="ECO:0007669"/>
    <property type="project" value="UniProtKB-KW"/>
</dbReference>
<feature type="region of interest" description="Disordered" evidence="3">
    <location>
        <begin position="138"/>
        <end position="200"/>
    </location>
</feature>
<feature type="region of interest" description="Disordered" evidence="3">
    <location>
        <begin position="674"/>
        <end position="699"/>
    </location>
</feature>
<protein>
    <recommendedName>
        <fullName evidence="9">DDE Tnp4 domain-containing protein</fullName>
    </recommendedName>
</protein>
<organism evidence="7 8">
    <name type="scientific">Paspalum notatum var. saurae</name>
    <dbReference type="NCBI Taxonomy" id="547442"/>
    <lineage>
        <taxon>Eukaryota</taxon>
        <taxon>Viridiplantae</taxon>
        <taxon>Streptophyta</taxon>
        <taxon>Embryophyta</taxon>
        <taxon>Tracheophyta</taxon>
        <taxon>Spermatophyta</taxon>
        <taxon>Magnoliopsida</taxon>
        <taxon>Liliopsida</taxon>
        <taxon>Poales</taxon>
        <taxon>Poaceae</taxon>
        <taxon>PACMAD clade</taxon>
        <taxon>Panicoideae</taxon>
        <taxon>Andropogonodae</taxon>
        <taxon>Paspaleae</taxon>
        <taxon>Paspalinae</taxon>
        <taxon>Paspalum</taxon>
    </lineage>
</organism>
<dbReference type="InterPro" id="IPR027806">
    <property type="entry name" value="HARBI1_dom"/>
</dbReference>
<evidence type="ECO:0000259" key="4">
    <source>
        <dbReference type="Pfam" id="PF12776"/>
    </source>
</evidence>
<dbReference type="InterPro" id="IPR024752">
    <property type="entry name" value="Myb/SANT-like_dom"/>
</dbReference>
<evidence type="ECO:0000259" key="5">
    <source>
        <dbReference type="Pfam" id="PF13359"/>
    </source>
</evidence>
<keyword evidence="2" id="KW-0479">Metal-binding</keyword>
<dbReference type="PANTHER" id="PTHR47851">
    <property type="entry name" value="OS06G0588700 PROTEIN-RELATED"/>
    <property type="match status" value="1"/>
</dbReference>
<feature type="compositionally biased region" description="Acidic residues" evidence="3">
    <location>
        <begin position="159"/>
        <end position="174"/>
    </location>
</feature>
<name>A0AAQ3ST19_PASNO</name>
<dbReference type="Pfam" id="PF12776">
    <property type="entry name" value="Myb_DNA-bind_3"/>
    <property type="match status" value="1"/>
</dbReference>
<evidence type="ECO:0000256" key="1">
    <source>
        <dbReference type="ARBA" id="ARBA00001968"/>
    </source>
</evidence>
<feature type="compositionally biased region" description="Low complexity" evidence="3">
    <location>
        <begin position="682"/>
        <end position="692"/>
    </location>
</feature>
<comment type="cofactor">
    <cofactor evidence="1">
        <name>a divalent metal cation</name>
        <dbReference type="ChEBI" id="CHEBI:60240"/>
    </cofactor>
</comment>
<feature type="domain" description="DDE Tnp4" evidence="5">
    <location>
        <begin position="486"/>
        <end position="648"/>
    </location>
</feature>
<evidence type="ECO:0000256" key="2">
    <source>
        <dbReference type="ARBA" id="ARBA00022723"/>
    </source>
</evidence>
<reference evidence="7 8" key="1">
    <citation type="submission" date="2024-02" db="EMBL/GenBank/DDBJ databases">
        <title>High-quality chromosome-scale genome assembly of Pensacola bahiagrass (Paspalum notatum Flugge var. saurae).</title>
        <authorList>
            <person name="Vega J.M."/>
            <person name="Podio M."/>
            <person name="Orjuela J."/>
            <person name="Siena L.A."/>
            <person name="Pessino S.C."/>
            <person name="Combes M.C."/>
            <person name="Mariac C."/>
            <person name="Albertini E."/>
            <person name="Pupilli F."/>
            <person name="Ortiz J.P.A."/>
            <person name="Leblanc O."/>
        </authorList>
    </citation>
    <scope>NUCLEOTIDE SEQUENCE [LARGE SCALE GENOMIC DNA]</scope>
    <source>
        <strain evidence="7">R1</strain>
        <tissue evidence="7">Leaf</tissue>
    </source>
</reference>
<evidence type="ECO:0008006" key="9">
    <source>
        <dbReference type="Google" id="ProtNLM"/>
    </source>
</evidence>
<evidence type="ECO:0000313" key="8">
    <source>
        <dbReference type="Proteomes" id="UP001341281"/>
    </source>
</evidence>
<dbReference type="AlphaFoldDB" id="A0AAQ3ST19"/>
<feature type="domain" description="DUF8040" evidence="6">
    <location>
        <begin position="354"/>
        <end position="448"/>
    </location>
</feature>
<gene>
    <name evidence="7" type="ORF">U9M48_009648</name>
</gene>
<evidence type="ECO:0000256" key="3">
    <source>
        <dbReference type="SAM" id="MobiDB-lite"/>
    </source>
</evidence>
<dbReference type="PANTHER" id="PTHR47851:SF1">
    <property type="entry name" value="OS06G0588700 PROTEIN"/>
    <property type="match status" value="1"/>
</dbReference>
<feature type="compositionally biased region" description="Polar residues" evidence="3">
    <location>
        <begin position="138"/>
        <end position="154"/>
    </location>
</feature>
<dbReference type="InterPro" id="IPR058353">
    <property type="entry name" value="DUF8040"/>
</dbReference>